<dbReference type="AlphaFoldDB" id="A0A6J7QUE7"/>
<dbReference type="EC" id="2.7.1.71" evidence="3"/>
<dbReference type="EMBL" id="CAFBPK010000011">
    <property type="protein sequence ID" value="CAB5019403.1"/>
    <property type="molecule type" value="Genomic_DNA"/>
</dbReference>
<dbReference type="InterPro" id="IPR027417">
    <property type="entry name" value="P-loop_NTPase"/>
</dbReference>
<sequence length="170" mass="18176">MAPIVLVGVPGAGKTTVGKLLARELNVNFFDSDQVIESRAGKSVSDIFTQDGEPAFRKLEHDIVCELLQTDEAVLALGGGSLGNDDTRSQVRKAKVVWLIAGLAQAVDRVGMNRNRPLLLGNVRGQLADLMAAREPLYKEVATIAIDTSKLIPSEVVQAITDDLAKLEVG</sequence>
<dbReference type="Pfam" id="PF01202">
    <property type="entry name" value="SKI"/>
    <property type="match status" value="1"/>
</dbReference>
<keyword evidence="9" id="KW-0057">Aromatic amino acid biosynthesis</keyword>
<dbReference type="EMBL" id="CAEZYC010000031">
    <property type="protein sequence ID" value="CAB4707689.1"/>
    <property type="molecule type" value="Genomic_DNA"/>
</dbReference>
<dbReference type="Gene3D" id="3.40.50.300">
    <property type="entry name" value="P-loop containing nucleotide triphosphate hydrolases"/>
    <property type="match status" value="1"/>
</dbReference>
<name>A0A6J7QUE7_9ZZZZ</name>
<evidence type="ECO:0000256" key="8">
    <source>
        <dbReference type="ARBA" id="ARBA00022840"/>
    </source>
</evidence>
<comment type="similarity">
    <text evidence="2">Belongs to the shikimate kinase family.</text>
</comment>
<dbReference type="EMBL" id="CAESAI010000007">
    <property type="protein sequence ID" value="CAB4334290.1"/>
    <property type="molecule type" value="Genomic_DNA"/>
</dbReference>
<evidence type="ECO:0000313" key="16">
    <source>
        <dbReference type="EMBL" id="CAB5019403.1"/>
    </source>
</evidence>
<accession>A0A6J7QUE7</accession>
<dbReference type="GO" id="GO:0009423">
    <property type="term" value="P:chorismate biosynthetic process"/>
    <property type="evidence" value="ECO:0007669"/>
    <property type="project" value="UniProtKB-UniPathway"/>
</dbReference>
<dbReference type="SUPFAM" id="SSF52540">
    <property type="entry name" value="P-loop containing nucleoside triphosphate hydrolases"/>
    <property type="match status" value="1"/>
</dbReference>
<comment type="catalytic activity">
    <reaction evidence="10">
        <text>shikimate + ATP = 3-phosphoshikimate + ADP + H(+)</text>
        <dbReference type="Rhea" id="RHEA:13121"/>
        <dbReference type="ChEBI" id="CHEBI:15378"/>
        <dbReference type="ChEBI" id="CHEBI:30616"/>
        <dbReference type="ChEBI" id="CHEBI:36208"/>
        <dbReference type="ChEBI" id="CHEBI:145989"/>
        <dbReference type="ChEBI" id="CHEBI:456216"/>
        <dbReference type="EC" id="2.7.1.71"/>
    </reaction>
</comment>
<keyword evidence="4" id="KW-0028">Amino-acid biosynthesis</keyword>
<dbReference type="InterPro" id="IPR023000">
    <property type="entry name" value="Shikimate_kinase_CS"/>
</dbReference>
<proteinExistence type="inferred from homology"/>
<evidence type="ECO:0000256" key="4">
    <source>
        <dbReference type="ARBA" id="ARBA00022605"/>
    </source>
</evidence>
<gene>
    <name evidence="13" type="ORF">UFOPK2648_00697</name>
    <name evidence="14" type="ORF">UFOPK3037_00629</name>
    <name evidence="15" type="ORF">UFOPK3278_01431</name>
    <name evidence="11" type="ORF">UFOPK3406_00462</name>
    <name evidence="12" type="ORF">UFOPK3925_01092</name>
    <name evidence="16" type="ORF">UFOPK4097_00835</name>
</gene>
<dbReference type="GO" id="GO:0005524">
    <property type="term" value="F:ATP binding"/>
    <property type="evidence" value="ECO:0007669"/>
    <property type="project" value="UniProtKB-KW"/>
</dbReference>
<dbReference type="EMBL" id="CAFBIX010000100">
    <property type="protein sequence ID" value="CAB4851224.1"/>
    <property type="molecule type" value="Genomic_DNA"/>
</dbReference>
<evidence type="ECO:0000256" key="3">
    <source>
        <dbReference type="ARBA" id="ARBA00012154"/>
    </source>
</evidence>
<evidence type="ECO:0000313" key="14">
    <source>
        <dbReference type="EMBL" id="CAB4800832.1"/>
    </source>
</evidence>
<evidence type="ECO:0000256" key="5">
    <source>
        <dbReference type="ARBA" id="ARBA00022679"/>
    </source>
</evidence>
<protein>
    <recommendedName>
        <fullName evidence="3">shikimate kinase</fullName>
        <ecNumber evidence="3">2.7.1.71</ecNumber>
    </recommendedName>
</protein>
<evidence type="ECO:0000256" key="6">
    <source>
        <dbReference type="ARBA" id="ARBA00022741"/>
    </source>
</evidence>
<dbReference type="EMBL" id="CAESAD010000008">
    <property type="protein sequence ID" value="CAB4342126.1"/>
    <property type="molecule type" value="Genomic_DNA"/>
</dbReference>
<evidence type="ECO:0000313" key="11">
    <source>
        <dbReference type="EMBL" id="CAB4334290.1"/>
    </source>
</evidence>
<dbReference type="PROSITE" id="PS01128">
    <property type="entry name" value="SHIKIMATE_KINASE"/>
    <property type="match status" value="1"/>
</dbReference>
<comment type="pathway">
    <text evidence="1">Metabolic intermediate biosynthesis; chorismate biosynthesis; chorismate from D-erythrose 4-phosphate and phosphoenolpyruvate: step 5/7.</text>
</comment>
<dbReference type="UniPathway" id="UPA00053">
    <property type="reaction ID" value="UER00088"/>
</dbReference>
<keyword evidence="6" id="KW-0547">Nucleotide-binding</keyword>
<evidence type="ECO:0000256" key="10">
    <source>
        <dbReference type="ARBA" id="ARBA00048567"/>
    </source>
</evidence>
<dbReference type="GO" id="GO:0009073">
    <property type="term" value="P:aromatic amino acid family biosynthetic process"/>
    <property type="evidence" value="ECO:0007669"/>
    <property type="project" value="UniProtKB-KW"/>
</dbReference>
<keyword evidence="7" id="KW-0418">Kinase</keyword>
<dbReference type="EMBL" id="CAFAAO010000006">
    <property type="protein sequence ID" value="CAB4800832.1"/>
    <property type="molecule type" value="Genomic_DNA"/>
</dbReference>
<dbReference type="PRINTS" id="PR01100">
    <property type="entry name" value="SHIKIMTKNASE"/>
</dbReference>
<keyword evidence="8" id="KW-0067">ATP-binding</keyword>
<dbReference type="HAMAP" id="MF_00109">
    <property type="entry name" value="Shikimate_kinase"/>
    <property type="match status" value="1"/>
</dbReference>
<evidence type="ECO:0000256" key="1">
    <source>
        <dbReference type="ARBA" id="ARBA00004842"/>
    </source>
</evidence>
<evidence type="ECO:0000313" key="12">
    <source>
        <dbReference type="EMBL" id="CAB4342126.1"/>
    </source>
</evidence>
<organism evidence="16">
    <name type="scientific">freshwater metagenome</name>
    <dbReference type="NCBI Taxonomy" id="449393"/>
    <lineage>
        <taxon>unclassified sequences</taxon>
        <taxon>metagenomes</taxon>
        <taxon>ecological metagenomes</taxon>
    </lineage>
</organism>
<evidence type="ECO:0000256" key="7">
    <source>
        <dbReference type="ARBA" id="ARBA00022777"/>
    </source>
</evidence>
<evidence type="ECO:0000313" key="13">
    <source>
        <dbReference type="EMBL" id="CAB4707689.1"/>
    </source>
</evidence>
<dbReference type="GO" id="GO:0005829">
    <property type="term" value="C:cytosol"/>
    <property type="evidence" value="ECO:0007669"/>
    <property type="project" value="TreeGrafter"/>
</dbReference>
<dbReference type="CDD" id="cd00464">
    <property type="entry name" value="SK"/>
    <property type="match status" value="1"/>
</dbReference>
<evidence type="ECO:0000256" key="9">
    <source>
        <dbReference type="ARBA" id="ARBA00023141"/>
    </source>
</evidence>
<dbReference type="InterPro" id="IPR000623">
    <property type="entry name" value="Shikimate_kinase/TSH1"/>
</dbReference>
<dbReference type="PANTHER" id="PTHR21087">
    <property type="entry name" value="SHIKIMATE KINASE"/>
    <property type="match status" value="1"/>
</dbReference>
<evidence type="ECO:0000256" key="2">
    <source>
        <dbReference type="ARBA" id="ARBA00006997"/>
    </source>
</evidence>
<evidence type="ECO:0000313" key="15">
    <source>
        <dbReference type="EMBL" id="CAB4851224.1"/>
    </source>
</evidence>
<dbReference type="PANTHER" id="PTHR21087:SF16">
    <property type="entry name" value="SHIKIMATE KINASE 1, CHLOROPLASTIC"/>
    <property type="match status" value="1"/>
</dbReference>
<dbReference type="GO" id="GO:0004765">
    <property type="term" value="F:shikimate kinase activity"/>
    <property type="evidence" value="ECO:0007669"/>
    <property type="project" value="UniProtKB-EC"/>
</dbReference>
<reference evidence="16" key="1">
    <citation type="submission" date="2020-05" db="EMBL/GenBank/DDBJ databases">
        <authorList>
            <person name="Chiriac C."/>
            <person name="Salcher M."/>
            <person name="Ghai R."/>
            <person name="Kavagutti S V."/>
        </authorList>
    </citation>
    <scope>NUCLEOTIDE SEQUENCE</scope>
</reference>
<dbReference type="GO" id="GO:0008652">
    <property type="term" value="P:amino acid biosynthetic process"/>
    <property type="evidence" value="ECO:0007669"/>
    <property type="project" value="UniProtKB-KW"/>
</dbReference>
<dbReference type="InterPro" id="IPR031322">
    <property type="entry name" value="Shikimate/glucono_kinase"/>
</dbReference>
<keyword evidence="5" id="KW-0808">Transferase</keyword>